<dbReference type="STRING" id="445975.COLSTE_01233"/>
<dbReference type="HOGENOM" id="CLU_3288018_0_0_11"/>
<dbReference type="AlphaFoldDB" id="B6GAY1"/>
<name>B6GAY1_9ACTN</name>
<proteinExistence type="predicted"/>
<sequence length="40" mass="4688">MEKSDISHSFPACRGFAQNELAFRLFHLLFQTIDISETMR</sequence>
<reference evidence="1 2" key="2">
    <citation type="submission" date="2008-10" db="EMBL/GenBank/DDBJ databases">
        <authorList>
            <person name="Fulton L."/>
            <person name="Clifton S."/>
            <person name="Fulton B."/>
            <person name="Xu J."/>
            <person name="Minx P."/>
            <person name="Pepin K.H."/>
            <person name="Johnson M."/>
            <person name="Thiruvilangam P."/>
            <person name="Bhonagiri V."/>
            <person name="Nash W.E."/>
            <person name="Mardis E.R."/>
            <person name="Wilson R.K."/>
        </authorList>
    </citation>
    <scope>NUCLEOTIDE SEQUENCE [LARGE SCALE GENOMIC DNA]</scope>
    <source>
        <strain evidence="1 2">DSM 13279</strain>
    </source>
</reference>
<organism evidence="1 2">
    <name type="scientific">Collinsella stercoris DSM 13279</name>
    <dbReference type="NCBI Taxonomy" id="445975"/>
    <lineage>
        <taxon>Bacteria</taxon>
        <taxon>Bacillati</taxon>
        <taxon>Actinomycetota</taxon>
        <taxon>Coriobacteriia</taxon>
        <taxon>Coriobacteriales</taxon>
        <taxon>Coriobacteriaceae</taxon>
        <taxon>Collinsella</taxon>
    </lineage>
</organism>
<reference evidence="1 2" key="1">
    <citation type="submission" date="2008-10" db="EMBL/GenBank/DDBJ databases">
        <title>Draft genome sequence of Collinsella stercoris (DSM 13279).</title>
        <authorList>
            <person name="Sudarsanam P."/>
            <person name="Ley R."/>
            <person name="Guruge J."/>
            <person name="Turnbaugh P.J."/>
            <person name="Mahowald M."/>
            <person name="Liep D."/>
            <person name="Gordon J."/>
        </authorList>
    </citation>
    <scope>NUCLEOTIDE SEQUENCE [LARGE SCALE GENOMIC DNA]</scope>
    <source>
        <strain evidence="1 2">DSM 13279</strain>
    </source>
</reference>
<protein>
    <submittedName>
        <fullName evidence="1">Uncharacterized protein</fullName>
    </submittedName>
</protein>
<evidence type="ECO:0000313" key="2">
    <source>
        <dbReference type="Proteomes" id="UP000003560"/>
    </source>
</evidence>
<dbReference type="Proteomes" id="UP000003560">
    <property type="component" value="Unassembled WGS sequence"/>
</dbReference>
<accession>B6GAY1</accession>
<keyword evidence="2" id="KW-1185">Reference proteome</keyword>
<gene>
    <name evidence="1" type="ORF">COLSTE_01233</name>
</gene>
<dbReference type="EMBL" id="ABXJ01000069">
    <property type="protein sequence ID" value="EEA90476.1"/>
    <property type="molecule type" value="Genomic_DNA"/>
</dbReference>
<comment type="caution">
    <text evidence="1">The sequence shown here is derived from an EMBL/GenBank/DDBJ whole genome shotgun (WGS) entry which is preliminary data.</text>
</comment>
<evidence type="ECO:0000313" key="1">
    <source>
        <dbReference type="EMBL" id="EEA90476.1"/>
    </source>
</evidence>